<organism evidence="4 5">
    <name type="scientific">Monosiga brevicollis</name>
    <name type="common">Choanoflagellate</name>
    <dbReference type="NCBI Taxonomy" id="81824"/>
    <lineage>
        <taxon>Eukaryota</taxon>
        <taxon>Choanoflagellata</taxon>
        <taxon>Craspedida</taxon>
        <taxon>Salpingoecidae</taxon>
        <taxon>Monosiga</taxon>
    </lineage>
</organism>
<proteinExistence type="predicted"/>
<evidence type="ECO:0000313" key="4">
    <source>
        <dbReference type="EMBL" id="EDQ85145.1"/>
    </source>
</evidence>
<feature type="compositionally biased region" description="Polar residues" evidence="2">
    <location>
        <begin position="109"/>
        <end position="119"/>
    </location>
</feature>
<evidence type="ECO:0000256" key="1">
    <source>
        <dbReference type="ARBA" id="ARBA00022737"/>
    </source>
</evidence>
<dbReference type="OMA" id="ELMSEYM"/>
<dbReference type="AlphaFoldDB" id="A9VB89"/>
<sequence length="312" mass="33724">MADDDLPPPLEDMTAELQLRHRLGAGPPKKAPTPITSKPAATPVQAKPPVKTQAKTKPATTKTSGGGFGGFGKGFLSGGATKSKPKPKAISKPPAQTTATPTAPSSQANKTVPSPSNSEDMPFIRANPAAASPLLPEVQDALTQAAPFLEKTRDQWLTPDLLQKFQSKPHLLKCMGDPTFQKALQEFQSDPATAKKKYGTNPEVAQFFKEYFEVMGSHFETLGEKEDQEKARTAQQPAAPDLLPEDEQHLRRVMEDPDVREALAVPAIKHMIETLKLHPEQAPRITSQVMCDPALTRHVRVLVRAGLLGVAS</sequence>
<feature type="compositionally biased region" description="Low complexity" evidence="2">
    <location>
        <begin position="90"/>
        <end position="108"/>
    </location>
</feature>
<accession>A9VB89</accession>
<dbReference type="KEGG" id="mbr:MONBRDRAFT_29492"/>
<dbReference type="Proteomes" id="UP000001357">
    <property type="component" value="Unassembled WGS sequence"/>
</dbReference>
<evidence type="ECO:0000313" key="5">
    <source>
        <dbReference type="Proteomes" id="UP000001357"/>
    </source>
</evidence>
<dbReference type="GeneID" id="5895260"/>
<keyword evidence="1" id="KW-0677">Repeat</keyword>
<gene>
    <name evidence="4" type="ORF">MONBRDRAFT_29492</name>
</gene>
<dbReference type="Gene3D" id="1.10.260.100">
    <property type="match status" value="2"/>
</dbReference>
<feature type="domain" description="STI1/HOP DP" evidence="3">
    <location>
        <begin position="159"/>
        <end position="208"/>
    </location>
</feature>
<keyword evidence="5" id="KW-1185">Reference proteome</keyword>
<feature type="region of interest" description="Disordered" evidence="2">
    <location>
        <begin position="1"/>
        <end position="123"/>
    </location>
</feature>
<dbReference type="Pfam" id="PF17830">
    <property type="entry name" value="STI1-HOP_DP"/>
    <property type="match status" value="1"/>
</dbReference>
<feature type="compositionally biased region" description="Low complexity" evidence="2">
    <location>
        <begin position="47"/>
        <end position="63"/>
    </location>
</feature>
<dbReference type="eggNOG" id="ENOG502S2RK">
    <property type="taxonomic scope" value="Eukaryota"/>
</dbReference>
<dbReference type="InterPro" id="IPR041243">
    <property type="entry name" value="STI1/HOP_DP"/>
</dbReference>
<dbReference type="EMBL" id="CH991576">
    <property type="protein sequence ID" value="EDQ85145.1"/>
    <property type="molecule type" value="Genomic_DNA"/>
</dbReference>
<dbReference type="STRING" id="81824.A9VB89"/>
<name>A9VB89_MONBE</name>
<evidence type="ECO:0000259" key="3">
    <source>
        <dbReference type="Pfam" id="PF17830"/>
    </source>
</evidence>
<feature type="compositionally biased region" description="Gly residues" evidence="2">
    <location>
        <begin position="64"/>
        <end position="77"/>
    </location>
</feature>
<reference evidence="4 5" key="1">
    <citation type="journal article" date="2008" name="Nature">
        <title>The genome of the choanoflagellate Monosiga brevicollis and the origin of metazoans.</title>
        <authorList>
            <consortium name="JGI Sequencing"/>
            <person name="King N."/>
            <person name="Westbrook M.J."/>
            <person name="Young S.L."/>
            <person name="Kuo A."/>
            <person name="Abedin M."/>
            <person name="Chapman J."/>
            <person name="Fairclough S."/>
            <person name="Hellsten U."/>
            <person name="Isogai Y."/>
            <person name="Letunic I."/>
            <person name="Marr M."/>
            <person name="Pincus D."/>
            <person name="Putnam N."/>
            <person name="Rokas A."/>
            <person name="Wright K.J."/>
            <person name="Zuzow R."/>
            <person name="Dirks W."/>
            <person name="Good M."/>
            <person name="Goodstein D."/>
            <person name="Lemons D."/>
            <person name="Li W."/>
            <person name="Lyons J.B."/>
            <person name="Morris A."/>
            <person name="Nichols S."/>
            <person name="Richter D.J."/>
            <person name="Salamov A."/>
            <person name="Bork P."/>
            <person name="Lim W.A."/>
            <person name="Manning G."/>
            <person name="Miller W.T."/>
            <person name="McGinnis W."/>
            <person name="Shapiro H."/>
            <person name="Tjian R."/>
            <person name="Grigoriev I.V."/>
            <person name="Rokhsar D."/>
        </authorList>
    </citation>
    <scope>NUCLEOTIDE SEQUENCE [LARGE SCALE GENOMIC DNA]</scope>
    <source>
        <strain evidence="5">MX1 / ATCC 50154</strain>
    </source>
</reference>
<evidence type="ECO:0000256" key="2">
    <source>
        <dbReference type="SAM" id="MobiDB-lite"/>
    </source>
</evidence>
<protein>
    <recommendedName>
        <fullName evidence="3">STI1/HOP DP domain-containing protein</fullName>
    </recommendedName>
</protein>
<dbReference type="InParanoid" id="A9VB89"/>
<dbReference type="RefSeq" id="XP_001749970.1">
    <property type="nucleotide sequence ID" value="XM_001749918.1"/>
</dbReference>